<accession>A0A2V5GRD4</accession>
<evidence type="ECO:0000256" key="1">
    <source>
        <dbReference type="ARBA" id="ARBA00004141"/>
    </source>
</evidence>
<proteinExistence type="predicted"/>
<keyword evidence="7" id="KW-1185">Reference proteome</keyword>
<name>A0A2V5GRD4_ASPV1</name>
<keyword evidence="3 5" id="KW-1133">Transmembrane helix</keyword>
<dbReference type="PANTHER" id="PTHR31465">
    <property type="entry name" value="PROTEIN RTA1-RELATED"/>
    <property type="match status" value="1"/>
</dbReference>
<dbReference type="GO" id="GO:0016020">
    <property type="term" value="C:membrane"/>
    <property type="evidence" value="ECO:0007669"/>
    <property type="project" value="UniProtKB-SubCell"/>
</dbReference>
<dbReference type="Proteomes" id="UP000249829">
    <property type="component" value="Unassembled WGS sequence"/>
</dbReference>
<keyword evidence="2 5" id="KW-0812">Transmembrane</keyword>
<sequence>MAQLKPYKGDYYLWEYVPNLGAAVVFVLIFAVLTVMHVYRLIKTRTWFCLPFAAGGIFELYGYGGRIGAHKNTASLFSYALANDGLLLAPALFAASVYMTLGRVIRALHAQKFSLLPLTWLTRAFVIGDVLSFAVQGSSVGLSVTGHTTGAKAVVLVGLFIQLLSFGIFGATAVVFYRRILAAPTPQCFNPLLPWRESLYMLFAVSGLIIVRSVFRIIEYWGGNSGYLLAHGWPVYVFDSLPMLVVMVVFYVWYPSRIWGRGVEEDEVDVEQRELSSDIAGAGFTGTEYRRVA</sequence>
<evidence type="ECO:0000256" key="4">
    <source>
        <dbReference type="ARBA" id="ARBA00023136"/>
    </source>
</evidence>
<gene>
    <name evidence="6" type="ORF">BO99DRAFT_453302</name>
</gene>
<dbReference type="AlphaFoldDB" id="A0A2V5GRD4"/>
<feature type="transmembrane region" description="Helical" evidence="5">
    <location>
        <begin position="235"/>
        <end position="254"/>
    </location>
</feature>
<evidence type="ECO:0000256" key="5">
    <source>
        <dbReference type="SAM" id="Phobius"/>
    </source>
</evidence>
<feature type="transmembrane region" description="Helical" evidence="5">
    <location>
        <begin position="155"/>
        <end position="177"/>
    </location>
</feature>
<evidence type="ECO:0000256" key="2">
    <source>
        <dbReference type="ARBA" id="ARBA00022692"/>
    </source>
</evidence>
<protein>
    <submittedName>
        <fullName evidence="6">Putative RTA1 domain protein</fullName>
    </submittedName>
</protein>
<evidence type="ECO:0000313" key="6">
    <source>
        <dbReference type="EMBL" id="PYI13261.1"/>
    </source>
</evidence>
<feature type="transmembrane region" description="Helical" evidence="5">
    <location>
        <begin position="198"/>
        <end position="215"/>
    </location>
</feature>
<dbReference type="PANTHER" id="PTHR31465:SF35">
    <property type="entry name" value="RTA1 DOMAIN PROTEIN-RELATED"/>
    <property type="match status" value="1"/>
</dbReference>
<organism evidence="6 7">
    <name type="scientific">Aspergillus violaceofuscus (strain CBS 115571)</name>
    <dbReference type="NCBI Taxonomy" id="1450538"/>
    <lineage>
        <taxon>Eukaryota</taxon>
        <taxon>Fungi</taxon>
        <taxon>Dikarya</taxon>
        <taxon>Ascomycota</taxon>
        <taxon>Pezizomycotina</taxon>
        <taxon>Eurotiomycetes</taxon>
        <taxon>Eurotiomycetidae</taxon>
        <taxon>Eurotiales</taxon>
        <taxon>Aspergillaceae</taxon>
        <taxon>Aspergillus</taxon>
    </lineage>
</organism>
<dbReference type="OMA" id="FRIIEYW"/>
<feature type="transmembrane region" description="Helical" evidence="5">
    <location>
        <begin position="76"/>
        <end position="101"/>
    </location>
</feature>
<feature type="transmembrane region" description="Helical" evidence="5">
    <location>
        <begin position="113"/>
        <end position="135"/>
    </location>
</feature>
<dbReference type="InterPro" id="IPR007568">
    <property type="entry name" value="RTA1"/>
</dbReference>
<dbReference type="STRING" id="1450538.A0A2V5GRD4"/>
<feature type="transmembrane region" description="Helical" evidence="5">
    <location>
        <begin position="20"/>
        <end position="39"/>
    </location>
</feature>
<keyword evidence="4 5" id="KW-0472">Membrane</keyword>
<dbReference type="EMBL" id="KZ825253">
    <property type="protein sequence ID" value="PYI13261.1"/>
    <property type="molecule type" value="Genomic_DNA"/>
</dbReference>
<dbReference type="Pfam" id="PF04479">
    <property type="entry name" value="RTA1"/>
    <property type="match status" value="1"/>
</dbReference>
<feature type="transmembrane region" description="Helical" evidence="5">
    <location>
        <begin position="46"/>
        <end position="64"/>
    </location>
</feature>
<reference evidence="6 7" key="1">
    <citation type="submission" date="2018-02" db="EMBL/GenBank/DDBJ databases">
        <title>The genomes of Aspergillus section Nigri reveals drivers in fungal speciation.</title>
        <authorList>
            <consortium name="DOE Joint Genome Institute"/>
            <person name="Vesth T.C."/>
            <person name="Nybo J."/>
            <person name="Theobald S."/>
            <person name="Brandl J."/>
            <person name="Frisvad J.C."/>
            <person name="Nielsen K.F."/>
            <person name="Lyhne E.K."/>
            <person name="Kogle M.E."/>
            <person name="Kuo A."/>
            <person name="Riley R."/>
            <person name="Clum A."/>
            <person name="Nolan M."/>
            <person name="Lipzen A."/>
            <person name="Salamov A."/>
            <person name="Henrissat B."/>
            <person name="Wiebenga A."/>
            <person name="De vries R.P."/>
            <person name="Grigoriev I.V."/>
            <person name="Mortensen U.H."/>
            <person name="Andersen M.R."/>
            <person name="Baker S.E."/>
        </authorList>
    </citation>
    <scope>NUCLEOTIDE SEQUENCE [LARGE SCALE GENOMIC DNA]</scope>
    <source>
        <strain evidence="6 7">CBS 115571</strain>
    </source>
</reference>
<evidence type="ECO:0000256" key="3">
    <source>
        <dbReference type="ARBA" id="ARBA00022989"/>
    </source>
</evidence>
<comment type="subcellular location">
    <subcellularLocation>
        <location evidence="1">Membrane</location>
        <topology evidence="1">Multi-pass membrane protein</topology>
    </subcellularLocation>
</comment>
<evidence type="ECO:0000313" key="7">
    <source>
        <dbReference type="Proteomes" id="UP000249829"/>
    </source>
</evidence>